<sequence>MTSQDIVDNSAMEEKLDEENESIAMKNDVRMDECSSEDGLNPPIEDDGVSQSVPVDSISEELVNDDRDVSAVEGSDNGDVQKGKVELENDVKQNVGDGRTPQTGMIFKSYEEVVNFYKRYALRIGFGVAVKKSSFNTYGLCRRLVLVCTRGGKGRANECYQSRPTAKTDCPATVVAKLWGDGLLHLMEVNLEHNHPLNQVYEVPSQYILDRWRRDFKQLHILAHRAKDVLGNTILERYDNLSLRYLQLVEIGAMSDEKFQLALRLIKEMEMSLLDDNTFRDLKSRLLVPDRSNGSDELTQMGFFEGSRTPSVPAKRRGRPPKKLKESNIETLSTSVNNKDTSTSLLVGSQNDTLQTVSTISQLGSHIRMPGGVDLMEEVNPNELSFGNQFGVHPNPQHHVGNQSVIQPSNTIQFGQQPVGNQSRMQWFYQEMLQEDQTPYVRRPG</sequence>
<proteinExistence type="inferred from homology"/>
<evidence type="ECO:0000313" key="4">
    <source>
        <dbReference type="EMBL" id="ONK65907.1"/>
    </source>
</evidence>
<organism evidence="4 5">
    <name type="scientific">Asparagus officinalis</name>
    <name type="common">Garden asparagus</name>
    <dbReference type="NCBI Taxonomy" id="4686"/>
    <lineage>
        <taxon>Eukaryota</taxon>
        <taxon>Viridiplantae</taxon>
        <taxon>Streptophyta</taxon>
        <taxon>Embryophyta</taxon>
        <taxon>Tracheophyta</taxon>
        <taxon>Spermatophyta</taxon>
        <taxon>Magnoliopsida</taxon>
        <taxon>Liliopsida</taxon>
        <taxon>Asparagales</taxon>
        <taxon>Asparagaceae</taxon>
        <taxon>Asparagoideae</taxon>
        <taxon>Asparagus</taxon>
    </lineage>
</organism>
<evidence type="ECO:0000259" key="3">
    <source>
        <dbReference type="Pfam" id="PF03101"/>
    </source>
</evidence>
<dbReference type="InterPro" id="IPR031052">
    <property type="entry name" value="FHY3/FAR1"/>
</dbReference>
<feature type="domain" description="FAR1" evidence="3">
    <location>
        <begin position="115"/>
        <end position="198"/>
    </location>
</feature>
<evidence type="ECO:0000313" key="5">
    <source>
        <dbReference type="Proteomes" id="UP000243459"/>
    </source>
</evidence>
<dbReference type="PANTHER" id="PTHR31669">
    <property type="entry name" value="PROTEIN FAR1-RELATED SEQUENCE 10-RELATED"/>
    <property type="match status" value="1"/>
</dbReference>
<keyword evidence="5" id="KW-1185">Reference proteome</keyword>
<dbReference type="Proteomes" id="UP000243459">
    <property type="component" value="Chromosome 6"/>
</dbReference>
<name>A0A5P1EL29_ASPOF</name>
<keyword evidence="1" id="KW-0539">Nucleus</keyword>
<dbReference type="AlphaFoldDB" id="A0A5P1EL29"/>
<keyword evidence="1" id="KW-0862">Zinc</keyword>
<comment type="function">
    <text evidence="1">Putative transcription activator involved in regulating light control of development.</text>
</comment>
<dbReference type="GO" id="GO:0008270">
    <property type="term" value="F:zinc ion binding"/>
    <property type="evidence" value="ECO:0007669"/>
    <property type="project" value="UniProtKB-UniRule"/>
</dbReference>
<dbReference type="EMBL" id="CM007386">
    <property type="protein sequence ID" value="ONK65907.1"/>
    <property type="molecule type" value="Genomic_DNA"/>
</dbReference>
<dbReference type="InterPro" id="IPR004330">
    <property type="entry name" value="FAR1_DNA_bnd_dom"/>
</dbReference>
<feature type="region of interest" description="Disordered" evidence="2">
    <location>
        <begin position="1"/>
        <end position="52"/>
    </location>
</feature>
<reference evidence="5" key="1">
    <citation type="journal article" date="2017" name="Nat. Commun.">
        <title>The asparagus genome sheds light on the origin and evolution of a young Y chromosome.</title>
        <authorList>
            <person name="Harkess A."/>
            <person name="Zhou J."/>
            <person name="Xu C."/>
            <person name="Bowers J.E."/>
            <person name="Van der Hulst R."/>
            <person name="Ayyampalayam S."/>
            <person name="Mercati F."/>
            <person name="Riccardi P."/>
            <person name="McKain M.R."/>
            <person name="Kakrana A."/>
            <person name="Tang H."/>
            <person name="Ray J."/>
            <person name="Groenendijk J."/>
            <person name="Arikit S."/>
            <person name="Mathioni S.M."/>
            <person name="Nakano M."/>
            <person name="Shan H."/>
            <person name="Telgmann-Rauber A."/>
            <person name="Kanno A."/>
            <person name="Yue Z."/>
            <person name="Chen H."/>
            <person name="Li W."/>
            <person name="Chen Y."/>
            <person name="Xu X."/>
            <person name="Zhang Y."/>
            <person name="Luo S."/>
            <person name="Chen H."/>
            <person name="Gao J."/>
            <person name="Mao Z."/>
            <person name="Pires J.C."/>
            <person name="Luo M."/>
            <person name="Kudrna D."/>
            <person name="Wing R.A."/>
            <person name="Meyers B.C."/>
            <person name="Yi K."/>
            <person name="Kong H."/>
            <person name="Lavrijsen P."/>
            <person name="Sunseri F."/>
            <person name="Falavigna A."/>
            <person name="Ye Y."/>
            <person name="Leebens-Mack J.H."/>
            <person name="Chen G."/>
        </authorList>
    </citation>
    <scope>NUCLEOTIDE SEQUENCE [LARGE SCALE GENOMIC DNA]</scope>
    <source>
        <strain evidence="5">cv. DH0086</strain>
    </source>
</reference>
<protein>
    <recommendedName>
        <fullName evidence="1">Protein FAR1-RELATED SEQUENCE</fullName>
    </recommendedName>
</protein>
<keyword evidence="1" id="KW-0863">Zinc-finger</keyword>
<accession>A0A5P1EL29</accession>
<gene>
    <name evidence="4" type="ORF">A4U43_C06F2200</name>
</gene>
<feature type="region of interest" description="Disordered" evidence="2">
    <location>
        <begin position="290"/>
        <end position="326"/>
    </location>
</feature>
<dbReference type="Gramene" id="ONK65907">
    <property type="protein sequence ID" value="ONK65907"/>
    <property type="gene ID" value="A4U43_C06F2200"/>
</dbReference>
<dbReference type="GO" id="GO:0006355">
    <property type="term" value="P:regulation of DNA-templated transcription"/>
    <property type="evidence" value="ECO:0007669"/>
    <property type="project" value="UniProtKB-UniRule"/>
</dbReference>
<evidence type="ECO:0000256" key="1">
    <source>
        <dbReference type="RuleBase" id="RU367018"/>
    </source>
</evidence>
<evidence type="ECO:0000256" key="2">
    <source>
        <dbReference type="SAM" id="MobiDB-lite"/>
    </source>
</evidence>
<dbReference type="PANTHER" id="PTHR31669:SF265">
    <property type="entry name" value="PROTEIN FAR1-RELATED SEQUENCE"/>
    <property type="match status" value="1"/>
</dbReference>
<comment type="subcellular location">
    <subcellularLocation>
        <location evidence="1">Nucleus</location>
    </subcellularLocation>
</comment>
<dbReference type="Pfam" id="PF03101">
    <property type="entry name" value="FAR1"/>
    <property type="match status" value="1"/>
</dbReference>
<keyword evidence="1" id="KW-0479">Metal-binding</keyword>
<dbReference type="GO" id="GO:0005634">
    <property type="term" value="C:nucleus"/>
    <property type="evidence" value="ECO:0007669"/>
    <property type="project" value="UniProtKB-SubCell"/>
</dbReference>
<dbReference type="OMA" id="GRANECY"/>
<comment type="similarity">
    <text evidence="1">Belongs to the FHY3/FAR1 family.</text>
</comment>